<dbReference type="Proteomes" id="UP000250266">
    <property type="component" value="Unassembled WGS sequence"/>
</dbReference>
<keyword evidence="2" id="KW-1185">Reference proteome</keyword>
<dbReference type="OrthoDB" id="415825at2759"/>
<organism evidence="1 2">
    <name type="scientific">Lepidopterella palustris CBS 459.81</name>
    <dbReference type="NCBI Taxonomy" id="1314670"/>
    <lineage>
        <taxon>Eukaryota</taxon>
        <taxon>Fungi</taxon>
        <taxon>Dikarya</taxon>
        <taxon>Ascomycota</taxon>
        <taxon>Pezizomycotina</taxon>
        <taxon>Dothideomycetes</taxon>
        <taxon>Pleosporomycetidae</taxon>
        <taxon>Mytilinidiales</taxon>
        <taxon>Argynnaceae</taxon>
        <taxon>Lepidopterella</taxon>
    </lineage>
</organism>
<dbReference type="EMBL" id="KV745074">
    <property type="protein sequence ID" value="OCK78202.1"/>
    <property type="molecule type" value="Genomic_DNA"/>
</dbReference>
<proteinExistence type="predicted"/>
<gene>
    <name evidence="1" type="ORF">K432DRAFT_384042</name>
</gene>
<accession>A0A8E2E6E2</accession>
<dbReference type="AlphaFoldDB" id="A0A8E2E6E2"/>
<evidence type="ECO:0000313" key="1">
    <source>
        <dbReference type="EMBL" id="OCK78202.1"/>
    </source>
</evidence>
<evidence type="ECO:0000313" key="2">
    <source>
        <dbReference type="Proteomes" id="UP000250266"/>
    </source>
</evidence>
<name>A0A8E2E6E2_9PEZI</name>
<protein>
    <submittedName>
        <fullName evidence="1">Uncharacterized protein</fullName>
    </submittedName>
</protein>
<sequence>MNDNAAAFNGHCGFKEDNEFFGCGKRGLFVQTTSCYEHAETRLAAEGFGRDMMGLVREADTERSVQKMSLAYNTLFGQDMGEAYSTEVMEELKSVKGVWGPKREFWSPAVDEGFQSKGPDRGYV</sequence>
<reference evidence="1 2" key="1">
    <citation type="journal article" date="2016" name="Nat. Commun.">
        <title>Ectomycorrhizal ecology is imprinted in the genome of the dominant symbiotic fungus Cenococcum geophilum.</title>
        <authorList>
            <consortium name="DOE Joint Genome Institute"/>
            <person name="Peter M."/>
            <person name="Kohler A."/>
            <person name="Ohm R.A."/>
            <person name="Kuo A."/>
            <person name="Krutzmann J."/>
            <person name="Morin E."/>
            <person name="Arend M."/>
            <person name="Barry K.W."/>
            <person name="Binder M."/>
            <person name="Choi C."/>
            <person name="Clum A."/>
            <person name="Copeland A."/>
            <person name="Grisel N."/>
            <person name="Haridas S."/>
            <person name="Kipfer T."/>
            <person name="LaButti K."/>
            <person name="Lindquist E."/>
            <person name="Lipzen A."/>
            <person name="Maire R."/>
            <person name="Meier B."/>
            <person name="Mihaltcheva S."/>
            <person name="Molinier V."/>
            <person name="Murat C."/>
            <person name="Poggeler S."/>
            <person name="Quandt C.A."/>
            <person name="Sperisen C."/>
            <person name="Tritt A."/>
            <person name="Tisserant E."/>
            <person name="Crous P.W."/>
            <person name="Henrissat B."/>
            <person name="Nehls U."/>
            <person name="Egli S."/>
            <person name="Spatafora J.W."/>
            <person name="Grigoriev I.V."/>
            <person name="Martin F.M."/>
        </authorList>
    </citation>
    <scope>NUCLEOTIDE SEQUENCE [LARGE SCALE GENOMIC DNA]</scope>
    <source>
        <strain evidence="1 2">CBS 459.81</strain>
    </source>
</reference>